<dbReference type="Proteomes" id="UP001320420">
    <property type="component" value="Unassembled WGS sequence"/>
</dbReference>
<comment type="caution">
    <text evidence="2">The sequence shown here is derived from an EMBL/GenBank/DDBJ whole genome shotgun (WGS) entry which is preliminary data.</text>
</comment>
<evidence type="ECO:0000313" key="3">
    <source>
        <dbReference type="Proteomes" id="UP001320420"/>
    </source>
</evidence>
<dbReference type="GO" id="GO:0005085">
    <property type="term" value="F:guanyl-nucleotide exchange factor activity"/>
    <property type="evidence" value="ECO:0007669"/>
    <property type="project" value="TreeGrafter"/>
</dbReference>
<dbReference type="GO" id="GO:0031267">
    <property type="term" value="F:small GTPase binding"/>
    <property type="evidence" value="ECO:0007669"/>
    <property type="project" value="TreeGrafter"/>
</dbReference>
<dbReference type="GO" id="GO:0005634">
    <property type="term" value="C:nucleus"/>
    <property type="evidence" value="ECO:0007669"/>
    <property type="project" value="TreeGrafter"/>
</dbReference>
<sequence length="244" mass="27544">MDEKRAESSSTGVHVFVDMSNIGIGFINAVKEAQGIPISRFHNVPMSFVNLARILERGRNVQKRVLAGSLAFPASRRENWPSHLREAENLNYGMNIFDRVQVEKRVNKPRRRRSALSSPNDITSADESPEDRATAKIVKVIRKNGEQGVDENLHLNMMHSILDNRDPGTMVLATGDAAQAQFSDGFKQHATRALRAGWKVEVISWSRNMSSAWYEPDFLSEYADQIRIIKLDEFLDELHASPTV</sequence>
<dbReference type="CDD" id="cd18724">
    <property type="entry name" value="PIN_LabA-like"/>
    <property type="match status" value="1"/>
</dbReference>
<feature type="region of interest" description="Disordered" evidence="1">
    <location>
        <begin position="107"/>
        <end position="130"/>
    </location>
</feature>
<feature type="compositionally biased region" description="Polar residues" evidence="1">
    <location>
        <begin position="115"/>
        <end position="126"/>
    </location>
</feature>
<name>A0AAN9UZX0_9PEZI</name>
<dbReference type="Gene3D" id="3.40.50.1010">
    <property type="entry name" value="5'-nuclease"/>
    <property type="match status" value="1"/>
</dbReference>
<protein>
    <recommendedName>
        <fullName evidence="4">NYN domain-containing protein</fullName>
    </recommendedName>
</protein>
<evidence type="ECO:0008006" key="4">
    <source>
        <dbReference type="Google" id="ProtNLM"/>
    </source>
</evidence>
<proteinExistence type="predicted"/>
<reference evidence="2 3" key="1">
    <citation type="submission" date="2024-02" db="EMBL/GenBank/DDBJ databases">
        <title>De novo assembly and annotation of 12 fungi associated with fruit tree decline syndrome in Ontario, Canada.</title>
        <authorList>
            <person name="Sulman M."/>
            <person name="Ellouze W."/>
            <person name="Ilyukhin E."/>
        </authorList>
    </citation>
    <scope>NUCLEOTIDE SEQUENCE [LARGE SCALE GENOMIC DNA]</scope>
    <source>
        <strain evidence="2 3">M11/M66-122</strain>
    </source>
</reference>
<dbReference type="PANTHER" id="PTHR15837">
    <property type="entry name" value="RAN GUANINE NUCLEOTIDE RELEASE FACTOR"/>
    <property type="match status" value="1"/>
</dbReference>
<dbReference type="AlphaFoldDB" id="A0AAN9UZX0"/>
<dbReference type="PANTHER" id="PTHR15837:SF5">
    <property type="entry name" value="NYN DOMAIN-CONTAINING PROTEIN"/>
    <property type="match status" value="1"/>
</dbReference>
<dbReference type="EMBL" id="JAKJXP020000039">
    <property type="protein sequence ID" value="KAK7752309.1"/>
    <property type="molecule type" value="Genomic_DNA"/>
</dbReference>
<dbReference type="InterPro" id="IPR007681">
    <property type="entry name" value="Mog1"/>
</dbReference>
<dbReference type="GO" id="GO:0006606">
    <property type="term" value="P:protein import into nucleus"/>
    <property type="evidence" value="ECO:0007669"/>
    <property type="project" value="TreeGrafter"/>
</dbReference>
<evidence type="ECO:0000313" key="2">
    <source>
        <dbReference type="EMBL" id="KAK7752309.1"/>
    </source>
</evidence>
<evidence type="ECO:0000256" key="1">
    <source>
        <dbReference type="SAM" id="MobiDB-lite"/>
    </source>
</evidence>
<accession>A0AAN9UZX0</accession>
<organism evidence="2 3">
    <name type="scientific">Diatrype stigma</name>
    <dbReference type="NCBI Taxonomy" id="117547"/>
    <lineage>
        <taxon>Eukaryota</taxon>
        <taxon>Fungi</taxon>
        <taxon>Dikarya</taxon>
        <taxon>Ascomycota</taxon>
        <taxon>Pezizomycotina</taxon>
        <taxon>Sordariomycetes</taxon>
        <taxon>Xylariomycetidae</taxon>
        <taxon>Xylariales</taxon>
        <taxon>Diatrypaceae</taxon>
        <taxon>Diatrype</taxon>
    </lineage>
</organism>
<gene>
    <name evidence="2" type="ORF">SLS62_005645</name>
</gene>
<keyword evidence="3" id="KW-1185">Reference proteome</keyword>